<sequence>MNNDEKILQSIAKGMHDEVMGIIHRYANQVENSDLSINDFQAEISLLAASIIAGVVETMPDDRRREMFTASIVIAANKIRDRGKIDKISVARDSKK</sequence>
<reference evidence="1" key="1">
    <citation type="journal article" date="2015" name="Nature">
        <title>Complex archaea that bridge the gap between prokaryotes and eukaryotes.</title>
        <authorList>
            <person name="Spang A."/>
            <person name="Saw J.H."/>
            <person name="Jorgensen S.L."/>
            <person name="Zaremba-Niedzwiedzka K."/>
            <person name="Martijn J."/>
            <person name="Lind A.E."/>
            <person name="van Eijk R."/>
            <person name="Schleper C."/>
            <person name="Guy L."/>
            <person name="Ettema T.J."/>
        </authorList>
    </citation>
    <scope>NUCLEOTIDE SEQUENCE</scope>
</reference>
<dbReference type="AlphaFoldDB" id="A0A0F9SMX4"/>
<organism evidence="1">
    <name type="scientific">marine sediment metagenome</name>
    <dbReference type="NCBI Taxonomy" id="412755"/>
    <lineage>
        <taxon>unclassified sequences</taxon>
        <taxon>metagenomes</taxon>
        <taxon>ecological metagenomes</taxon>
    </lineage>
</organism>
<name>A0A0F9SMX4_9ZZZZ</name>
<protein>
    <submittedName>
        <fullName evidence="1">Uncharacterized protein</fullName>
    </submittedName>
</protein>
<proteinExistence type="predicted"/>
<accession>A0A0F9SMX4</accession>
<dbReference type="EMBL" id="LAZR01000451">
    <property type="protein sequence ID" value="KKN68349.1"/>
    <property type="molecule type" value="Genomic_DNA"/>
</dbReference>
<gene>
    <name evidence="1" type="ORF">LCGC14_0452250</name>
</gene>
<comment type="caution">
    <text evidence="1">The sequence shown here is derived from an EMBL/GenBank/DDBJ whole genome shotgun (WGS) entry which is preliminary data.</text>
</comment>
<evidence type="ECO:0000313" key="1">
    <source>
        <dbReference type="EMBL" id="KKN68349.1"/>
    </source>
</evidence>